<accession>A0ABQ0P1Q1</accession>
<protein>
    <submittedName>
        <fullName evidence="1">Halogenase</fullName>
    </submittedName>
</protein>
<reference evidence="1" key="1">
    <citation type="submission" date="2013-04" db="EMBL/GenBank/DDBJ databases">
        <title>The genome sequencing project of 58 acetic acid bacteria.</title>
        <authorList>
            <person name="Okamoto-Kainuma A."/>
            <person name="Ishikawa M."/>
            <person name="Umino S."/>
            <person name="Koizumi Y."/>
            <person name="Shiwa Y."/>
            <person name="Yoshikawa H."/>
            <person name="Matsutani M."/>
            <person name="Matsushita K."/>
        </authorList>
    </citation>
    <scope>NUCLEOTIDE SEQUENCE</scope>
    <source>
        <strain evidence="1">DSM 15669</strain>
    </source>
</reference>
<dbReference type="SUPFAM" id="SSF51905">
    <property type="entry name" value="FAD/NAD(P)-binding domain"/>
    <property type="match status" value="1"/>
</dbReference>
<dbReference type="Gene3D" id="3.50.50.60">
    <property type="entry name" value="FAD/NAD(P)-binding domain"/>
    <property type="match status" value="1"/>
</dbReference>
<proteinExistence type="predicted"/>
<dbReference type="RefSeq" id="WP_026294229.1">
    <property type="nucleotide sequence ID" value="NZ_BAQD01000124.1"/>
</dbReference>
<dbReference type="PANTHER" id="PTHR43747:SF1">
    <property type="entry name" value="SLR1998 PROTEIN"/>
    <property type="match status" value="1"/>
</dbReference>
<dbReference type="InterPro" id="IPR050816">
    <property type="entry name" value="Flavin-dep_Halogenase_NPB"/>
</dbReference>
<dbReference type="EMBL" id="BAQD01000124">
    <property type="protein sequence ID" value="GBQ08545.1"/>
    <property type="molecule type" value="Genomic_DNA"/>
</dbReference>
<evidence type="ECO:0000313" key="2">
    <source>
        <dbReference type="Proteomes" id="UP001062901"/>
    </source>
</evidence>
<dbReference type="Pfam" id="PF04820">
    <property type="entry name" value="Trp_halogenase"/>
    <property type="match status" value="1"/>
</dbReference>
<dbReference type="PANTHER" id="PTHR43747">
    <property type="entry name" value="FAD-BINDING PROTEIN"/>
    <property type="match status" value="1"/>
</dbReference>
<keyword evidence="2" id="KW-1185">Reference proteome</keyword>
<dbReference type="Proteomes" id="UP001062901">
    <property type="component" value="Unassembled WGS sequence"/>
</dbReference>
<dbReference type="InterPro" id="IPR036188">
    <property type="entry name" value="FAD/NAD-bd_sf"/>
</dbReference>
<organism evidence="1 2">
    <name type="scientific">Saccharibacter floricola DSM 15669</name>
    <dbReference type="NCBI Taxonomy" id="1123227"/>
    <lineage>
        <taxon>Bacteria</taxon>
        <taxon>Pseudomonadati</taxon>
        <taxon>Pseudomonadota</taxon>
        <taxon>Alphaproteobacteria</taxon>
        <taxon>Acetobacterales</taxon>
        <taxon>Acetobacteraceae</taxon>
        <taxon>Saccharibacter</taxon>
    </lineage>
</organism>
<comment type="caution">
    <text evidence="1">The sequence shown here is derived from an EMBL/GenBank/DDBJ whole genome shotgun (WGS) entry which is preliminary data.</text>
</comment>
<evidence type="ECO:0000313" key="1">
    <source>
        <dbReference type="EMBL" id="GBQ08545.1"/>
    </source>
</evidence>
<sequence length="529" mass="61056">MMANYDVTIIGAGFSGLTLAYQLLQTVGPINIALINDETFPVHDAAHKVGESLNEVGGLYLSYILKLHDYMEDNHFKKMGMRFFRENNGSFFEMGPTAFPPNDSFHFQRGKFENDLHSMLKEKVTFFNNHKFVDFSDETTHKNILFIDKEGNEKKLTTQWLIDASGMKKVLSKKFDITRKLPISHSSVWVRFAGFVNVSDIYLDDGKTPFSHAERERSSIHVEGLGYWIWILPLSENTTSLGIVFDEKMYSFDDFSSQEKMMSWLEKNESLLGSYLRKKNFDVLDFKILRKFATLSDYATSKNRWALTGDAYGFWDPYYSGGFDVIAFQNTMLTQNIKSDLKGMNINRKIHNNNILISSLMELMEHMFDGMYTLKNDWYYLTVKYCIDSVTYFGSFCSIMRNMDFSDDNLVENVISLVREIISIYSDIAAFLKSDAFNNLTYEAPSHLLLHPTLFSTTNMNINSPNGDKNKLINALKKHINIMKFQYYYLLKGHDYIELLHSSIYDRISSDTDIASYADNPLSLLQEKG</sequence>
<dbReference type="InterPro" id="IPR006905">
    <property type="entry name" value="Flavin_halogenase"/>
</dbReference>
<gene>
    <name evidence="1" type="ORF">AA15669_1804</name>
</gene>
<name>A0ABQ0P1Q1_9PROT</name>